<dbReference type="PROSITE" id="PS00300">
    <property type="entry name" value="SRP54"/>
    <property type="match status" value="1"/>
</dbReference>
<dbReference type="Gene3D" id="1.20.120.140">
    <property type="entry name" value="Signal recognition particle SRP54, nucleotide-binding domain"/>
    <property type="match status" value="1"/>
</dbReference>
<dbReference type="Gene3D" id="3.30.450.60">
    <property type="match status" value="1"/>
</dbReference>
<keyword evidence="6" id="KW-0472">Membrane</keyword>
<dbReference type="Pfam" id="PF00448">
    <property type="entry name" value="SRP54"/>
    <property type="match status" value="1"/>
</dbReference>
<dbReference type="PANTHER" id="PTHR43134">
    <property type="entry name" value="SIGNAL RECOGNITION PARTICLE RECEPTOR SUBUNIT ALPHA"/>
    <property type="match status" value="1"/>
</dbReference>
<gene>
    <name evidence="10" type="ORF">BdWA1_001925</name>
</gene>
<keyword evidence="11" id="KW-1185">Reference proteome</keyword>
<dbReference type="SUPFAM" id="SSF64356">
    <property type="entry name" value="SNARE-like"/>
    <property type="match status" value="1"/>
</dbReference>
<organism evidence="10 11">
    <name type="scientific">Babesia duncani</name>
    <dbReference type="NCBI Taxonomy" id="323732"/>
    <lineage>
        <taxon>Eukaryota</taxon>
        <taxon>Sar</taxon>
        <taxon>Alveolata</taxon>
        <taxon>Apicomplexa</taxon>
        <taxon>Aconoidasida</taxon>
        <taxon>Piroplasmida</taxon>
        <taxon>Babesiidae</taxon>
        <taxon>Babesia</taxon>
    </lineage>
</organism>
<dbReference type="AlphaFoldDB" id="A0AAD9UP76"/>
<evidence type="ECO:0000256" key="7">
    <source>
        <dbReference type="ARBA" id="ARBA00023170"/>
    </source>
</evidence>
<name>A0AAD9UP76_9APIC</name>
<evidence type="ECO:0000256" key="6">
    <source>
        <dbReference type="ARBA" id="ARBA00023136"/>
    </source>
</evidence>
<dbReference type="InterPro" id="IPR000897">
    <property type="entry name" value="SRP54_GTPase_dom"/>
</dbReference>
<comment type="similarity">
    <text evidence="2">Belongs to the GTP-binding SRP family.</text>
</comment>
<dbReference type="GO" id="GO:0006614">
    <property type="term" value="P:SRP-dependent cotranslational protein targeting to membrane"/>
    <property type="evidence" value="ECO:0007669"/>
    <property type="project" value="InterPro"/>
</dbReference>
<keyword evidence="3" id="KW-0547">Nucleotide-binding</keyword>
<dbReference type="InterPro" id="IPR011012">
    <property type="entry name" value="Longin-like_dom_sf"/>
</dbReference>
<dbReference type="GO" id="GO:0005525">
    <property type="term" value="F:GTP binding"/>
    <property type="evidence" value="ECO:0007669"/>
    <property type="project" value="UniProtKB-KW"/>
</dbReference>
<evidence type="ECO:0000313" key="11">
    <source>
        <dbReference type="Proteomes" id="UP001214638"/>
    </source>
</evidence>
<dbReference type="Pfam" id="PF02881">
    <property type="entry name" value="SRP54_N"/>
    <property type="match status" value="1"/>
</dbReference>
<dbReference type="InterPro" id="IPR027417">
    <property type="entry name" value="P-loop_NTPase"/>
</dbReference>
<keyword evidence="4" id="KW-0256">Endoplasmic reticulum</keyword>
<feature type="chain" id="PRO_5042238867" evidence="8">
    <location>
        <begin position="22"/>
        <end position="530"/>
    </location>
</feature>
<dbReference type="PANTHER" id="PTHR43134:SF1">
    <property type="entry name" value="SIGNAL RECOGNITION PARTICLE RECEPTOR SUBUNIT ALPHA"/>
    <property type="match status" value="1"/>
</dbReference>
<comment type="caution">
    <text evidence="10">The sequence shown here is derived from an EMBL/GenBank/DDBJ whole genome shotgun (WGS) entry which is preliminary data.</text>
</comment>
<evidence type="ECO:0000256" key="1">
    <source>
        <dbReference type="ARBA" id="ARBA00004397"/>
    </source>
</evidence>
<comment type="subcellular location">
    <subcellularLocation>
        <location evidence="1">Endoplasmic reticulum membrane</location>
        <topology evidence="1">Peripheral membrane protein</topology>
        <orientation evidence="1">Cytoplasmic side</orientation>
    </subcellularLocation>
</comment>
<evidence type="ECO:0000256" key="3">
    <source>
        <dbReference type="ARBA" id="ARBA00022741"/>
    </source>
</evidence>
<protein>
    <submittedName>
        <fullName evidence="10">Bifunctional Signal recognition particle</fullName>
    </submittedName>
</protein>
<dbReference type="CDD" id="cd17876">
    <property type="entry name" value="SRalpha_C"/>
    <property type="match status" value="1"/>
</dbReference>
<evidence type="ECO:0000259" key="9">
    <source>
        <dbReference type="PROSITE" id="PS00300"/>
    </source>
</evidence>
<evidence type="ECO:0000256" key="8">
    <source>
        <dbReference type="SAM" id="SignalP"/>
    </source>
</evidence>
<dbReference type="SMART" id="SM00382">
    <property type="entry name" value="AAA"/>
    <property type="match status" value="1"/>
</dbReference>
<dbReference type="InterPro" id="IPR042101">
    <property type="entry name" value="SRP54_N_sf"/>
</dbReference>
<dbReference type="CDD" id="cd14826">
    <property type="entry name" value="SR_alpha_SRX"/>
    <property type="match status" value="1"/>
</dbReference>
<dbReference type="KEGG" id="bdw:94336223"/>
<dbReference type="RefSeq" id="XP_067803518.1">
    <property type="nucleotide sequence ID" value="XM_067946954.1"/>
</dbReference>
<keyword evidence="5" id="KW-0342">GTP-binding</keyword>
<dbReference type="InterPro" id="IPR013822">
    <property type="entry name" value="Signal_recog_particl_SRP54_hlx"/>
</dbReference>
<dbReference type="Proteomes" id="UP001214638">
    <property type="component" value="Unassembled WGS sequence"/>
</dbReference>
<dbReference type="GO" id="GO:0005047">
    <property type="term" value="F:signal recognition particle binding"/>
    <property type="evidence" value="ECO:0007669"/>
    <property type="project" value="TreeGrafter"/>
</dbReference>
<dbReference type="GeneID" id="94336223"/>
<dbReference type="InterPro" id="IPR036225">
    <property type="entry name" value="SRP/SRP_N"/>
</dbReference>
<evidence type="ECO:0000256" key="5">
    <source>
        <dbReference type="ARBA" id="ARBA00023134"/>
    </source>
</evidence>
<evidence type="ECO:0000313" key="10">
    <source>
        <dbReference type="EMBL" id="KAK2196676.1"/>
    </source>
</evidence>
<dbReference type="SMART" id="SM00962">
    <property type="entry name" value="SRP54"/>
    <property type="match status" value="1"/>
</dbReference>
<evidence type="ECO:0000256" key="2">
    <source>
        <dbReference type="ARBA" id="ARBA00008531"/>
    </source>
</evidence>
<dbReference type="SUPFAM" id="SSF52540">
    <property type="entry name" value="P-loop containing nucleoside triphosphate hydrolases"/>
    <property type="match status" value="1"/>
</dbReference>
<dbReference type="EMBL" id="JALLKP010000002">
    <property type="protein sequence ID" value="KAK2196676.1"/>
    <property type="molecule type" value="Genomic_DNA"/>
</dbReference>
<dbReference type="GO" id="GO:0003924">
    <property type="term" value="F:GTPase activity"/>
    <property type="evidence" value="ECO:0007669"/>
    <property type="project" value="TreeGrafter"/>
</dbReference>
<evidence type="ECO:0000256" key="4">
    <source>
        <dbReference type="ARBA" id="ARBA00022824"/>
    </source>
</evidence>
<keyword evidence="7" id="KW-0675">Receptor</keyword>
<proteinExistence type="inferred from homology"/>
<dbReference type="FunFam" id="3.40.50.300:FF:000188">
    <property type="entry name" value="signal recognition particle receptor subunit alpha"/>
    <property type="match status" value="1"/>
</dbReference>
<feature type="domain" description="SRP54-type proteins GTP-binding" evidence="9">
    <location>
        <begin position="503"/>
        <end position="516"/>
    </location>
</feature>
<sequence>MISSASLISLGGVVLWSCSFGDDANAAAALSSISRLIQGPILEERCAENHFVLDGTHFRWKVVHAIKAVFYIEYQGVHNVNHLINMLDLCADKYEELVRNKRGNLVGINWVQEEPPRGFDDYFLQLLVEKPQQQEYQDVTKGGKSVKASKTKIGKQKREWDYRDNVSKKDIDALDFSDEIPQEEQQLVKNEQETESALANMAQMFKTKFGDLMQKFKKPPQLCGDFYNSFSTMVLKYAGNLELTREVMEAPLQELRYHLASKNVGNDVCAVICDSVASRLVRKRTESLKSVRTTLSESVKDAVRRILTPKEPIDILHAIEESRANGQLYSIAFVGVNGVGKSSSLAKICWMLRNNGIKVLIVACDTFRSGAIEQLKTHANRLDVELFDRGYGKDPAGVAKEGLAYAATQGYNVVLIDTAGRMQDNEGLMAALAKLVQVNRPNLVLFVGEALVGNDAIDQLTKFNKHIERSTSRKIDGIILTKFDTVDDKVGAALTMAHTIGKPIVYVGTGQGYPHLAKLDVDNVTAALFR</sequence>
<dbReference type="InterPro" id="IPR003593">
    <property type="entry name" value="AAA+_ATPase"/>
</dbReference>
<keyword evidence="8" id="KW-0732">Signal</keyword>
<feature type="signal peptide" evidence="8">
    <location>
        <begin position="1"/>
        <end position="21"/>
    </location>
</feature>
<accession>A0AAD9UP76</accession>
<dbReference type="Gene3D" id="3.40.50.300">
    <property type="entry name" value="P-loop containing nucleotide triphosphate hydrolases"/>
    <property type="match status" value="1"/>
</dbReference>
<reference evidence="10" key="1">
    <citation type="journal article" date="2023" name="Nat. Microbiol.">
        <title>Babesia duncani multi-omics identifies virulence factors and drug targets.</title>
        <authorList>
            <person name="Singh P."/>
            <person name="Lonardi S."/>
            <person name="Liang Q."/>
            <person name="Vydyam P."/>
            <person name="Khabirova E."/>
            <person name="Fang T."/>
            <person name="Gihaz S."/>
            <person name="Thekkiniath J."/>
            <person name="Munshi M."/>
            <person name="Abel S."/>
            <person name="Ciampossin L."/>
            <person name="Batugedara G."/>
            <person name="Gupta M."/>
            <person name="Lu X.M."/>
            <person name="Lenz T."/>
            <person name="Chakravarty S."/>
            <person name="Cornillot E."/>
            <person name="Hu Y."/>
            <person name="Ma W."/>
            <person name="Gonzalez L.M."/>
            <person name="Sanchez S."/>
            <person name="Estrada K."/>
            <person name="Sanchez-Flores A."/>
            <person name="Montero E."/>
            <person name="Harb O.S."/>
            <person name="Le Roch K.G."/>
            <person name="Mamoun C.B."/>
        </authorList>
    </citation>
    <scope>NUCLEOTIDE SEQUENCE</scope>
    <source>
        <strain evidence="10">WA1</strain>
    </source>
</reference>
<dbReference type="SUPFAM" id="SSF47364">
    <property type="entry name" value="Domain of the SRP/SRP receptor G-proteins"/>
    <property type="match status" value="1"/>
</dbReference>
<dbReference type="GO" id="GO:0005789">
    <property type="term" value="C:endoplasmic reticulum membrane"/>
    <property type="evidence" value="ECO:0007669"/>
    <property type="project" value="UniProtKB-SubCell"/>
</dbReference>